<evidence type="ECO:0000313" key="1">
    <source>
        <dbReference type="EMBL" id="MGD32041.1"/>
    </source>
</evidence>
<name>A0A3K0PQV6_SALER</name>
<proteinExistence type="predicted"/>
<protein>
    <submittedName>
        <fullName evidence="1">Uncharacterized protein</fullName>
    </submittedName>
</protein>
<sequence>MLSAIFSLSAKVTVSLHQQAKQKVLQEQLVPVVPDVRFVPDSSGADIEPKIPYSYLKNLYQLMEIRLIIVWG</sequence>
<accession>A0A3K0PQV6</accession>
<comment type="caution">
    <text evidence="1">The sequence shown here is derived from an EMBL/GenBank/DDBJ whole genome shotgun (WGS) entry which is preliminary data.</text>
</comment>
<reference evidence="1" key="1">
    <citation type="submission" date="2018-11" db="EMBL/GenBank/DDBJ databases">
        <authorList>
            <consortium name="PulseNet: The National Subtyping Network for Foodborne Disease Surveillance"/>
            <person name="Tarr C.L."/>
            <person name="Trees E."/>
            <person name="Katz L.S."/>
            <person name="Carleton-Romer H.A."/>
            <person name="Stroika S."/>
            <person name="Kucerova Z."/>
            <person name="Roache K.F."/>
            <person name="Sabol A.L."/>
            <person name="Besser J."/>
            <person name="Gerner-Smidt P."/>
        </authorList>
    </citation>
    <scope>NUCLEOTIDE SEQUENCE [LARGE SCALE GENOMIC DNA]</scope>
    <source>
        <strain evidence="1">PNUSAS058450</strain>
    </source>
</reference>
<dbReference type="AlphaFoldDB" id="A0A3K0PQV6"/>
<dbReference type="Proteomes" id="UP000885336">
    <property type="component" value="Unassembled WGS sequence"/>
</dbReference>
<gene>
    <name evidence="1" type="ORF">EE393_24740</name>
</gene>
<organism evidence="1">
    <name type="scientific">Salmonella enterica</name>
    <name type="common">Salmonella choleraesuis</name>
    <dbReference type="NCBI Taxonomy" id="28901"/>
    <lineage>
        <taxon>Bacteria</taxon>
        <taxon>Pseudomonadati</taxon>
        <taxon>Pseudomonadota</taxon>
        <taxon>Gammaproteobacteria</taxon>
        <taxon>Enterobacterales</taxon>
        <taxon>Enterobacteriaceae</taxon>
        <taxon>Salmonella</taxon>
    </lineage>
</organism>
<dbReference type="EMBL" id="RNKS01000161">
    <property type="protein sequence ID" value="MGD32041.1"/>
    <property type="molecule type" value="Genomic_DNA"/>
</dbReference>